<dbReference type="Proteomes" id="UP000179258">
    <property type="component" value="Unassembled WGS sequence"/>
</dbReference>
<dbReference type="InterPro" id="IPR024414">
    <property type="entry name" value="Uncharacterised_PrgI"/>
</dbReference>
<dbReference type="AlphaFoldDB" id="A0A1G2R3T0"/>
<evidence type="ECO:0000256" key="1">
    <source>
        <dbReference type="SAM" id="Phobius"/>
    </source>
</evidence>
<evidence type="ECO:0000313" key="3">
    <source>
        <dbReference type="Proteomes" id="UP000179258"/>
    </source>
</evidence>
<accession>A0A1G2R3T0</accession>
<comment type="caution">
    <text evidence="2">The sequence shown here is derived from an EMBL/GenBank/DDBJ whole genome shotgun (WGS) entry which is preliminary data.</text>
</comment>
<protein>
    <recommendedName>
        <fullName evidence="4">PrgI family protein</fullName>
    </recommendedName>
</protein>
<proteinExistence type="predicted"/>
<feature type="transmembrane region" description="Helical" evidence="1">
    <location>
        <begin position="47"/>
        <end position="66"/>
    </location>
</feature>
<gene>
    <name evidence="2" type="ORF">A3D59_00325</name>
</gene>
<dbReference type="Pfam" id="PF12666">
    <property type="entry name" value="PrgI"/>
    <property type="match status" value="1"/>
</dbReference>
<organism evidence="2 3">
    <name type="scientific">Candidatus Wildermuthbacteria bacterium RIFCSPHIGHO2_02_FULL_47_17</name>
    <dbReference type="NCBI Taxonomy" id="1802452"/>
    <lineage>
        <taxon>Bacteria</taxon>
        <taxon>Candidatus Wildermuthiibacteriota</taxon>
    </lineage>
</organism>
<evidence type="ECO:0008006" key="4">
    <source>
        <dbReference type="Google" id="ProtNLM"/>
    </source>
</evidence>
<dbReference type="EMBL" id="MHTX01000043">
    <property type="protein sequence ID" value="OHA67238.1"/>
    <property type="molecule type" value="Genomic_DNA"/>
</dbReference>
<keyword evidence="1" id="KW-0812">Transmembrane</keyword>
<keyword evidence="1" id="KW-1133">Transmembrane helix</keyword>
<evidence type="ECO:0000313" key="2">
    <source>
        <dbReference type="EMBL" id="OHA67238.1"/>
    </source>
</evidence>
<feature type="transmembrane region" description="Helical" evidence="1">
    <location>
        <begin position="21"/>
        <end position="41"/>
    </location>
</feature>
<sequence length="139" mass="15962">MEFQIPQFIAREPTIVASLTFRQFLTLTVAGLAIFMIFFVLKNLFVFIMAATAIAATAVIFTFLQIGGQSFPVVFKNFVFYFAKPRVYVWKKKGVPYAVIKKGAEKIQISEENDEEKKQISLGRESRLNKLWTRIETKP</sequence>
<reference evidence="2 3" key="1">
    <citation type="journal article" date="2016" name="Nat. Commun.">
        <title>Thousands of microbial genomes shed light on interconnected biogeochemical processes in an aquifer system.</title>
        <authorList>
            <person name="Anantharaman K."/>
            <person name="Brown C.T."/>
            <person name="Hug L.A."/>
            <person name="Sharon I."/>
            <person name="Castelle C.J."/>
            <person name="Probst A.J."/>
            <person name="Thomas B.C."/>
            <person name="Singh A."/>
            <person name="Wilkins M.J."/>
            <person name="Karaoz U."/>
            <person name="Brodie E.L."/>
            <person name="Williams K.H."/>
            <person name="Hubbard S.S."/>
            <person name="Banfield J.F."/>
        </authorList>
    </citation>
    <scope>NUCLEOTIDE SEQUENCE [LARGE SCALE GENOMIC DNA]</scope>
</reference>
<keyword evidence="1" id="KW-0472">Membrane</keyword>
<name>A0A1G2R3T0_9BACT</name>